<feature type="binding site" evidence="8">
    <location>
        <position position="161"/>
    </location>
    <ligand>
        <name>(R)-pantoate</name>
        <dbReference type="ChEBI" id="CHEBI:15980"/>
    </ligand>
</feature>
<dbReference type="SUPFAM" id="SSF52374">
    <property type="entry name" value="Nucleotidylyl transferase"/>
    <property type="match status" value="1"/>
</dbReference>
<dbReference type="InterPro" id="IPR004821">
    <property type="entry name" value="Cyt_trans-like"/>
</dbReference>
<feature type="binding site" evidence="8">
    <location>
        <position position="67"/>
    </location>
    <ligand>
        <name>beta-alanine</name>
        <dbReference type="ChEBI" id="CHEBI:57966"/>
    </ligand>
</feature>
<dbReference type="HAMAP" id="MF_00158">
    <property type="entry name" value="PanC"/>
    <property type="match status" value="1"/>
</dbReference>
<dbReference type="GO" id="GO:0005524">
    <property type="term" value="F:ATP binding"/>
    <property type="evidence" value="ECO:0007669"/>
    <property type="project" value="UniProtKB-KW"/>
</dbReference>
<dbReference type="PANTHER" id="PTHR21299">
    <property type="entry name" value="CYTIDYLATE KINASE/PANTOATE-BETA-ALANINE LIGASE"/>
    <property type="match status" value="1"/>
</dbReference>
<dbReference type="AlphaFoldDB" id="A0A410G3L8"/>
<dbReference type="UniPathway" id="UPA00028">
    <property type="reaction ID" value="UER00005"/>
</dbReference>
<keyword evidence="6 8" id="KW-0067">ATP-binding</keyword>
<proteinExistence type="inferred from homology"/>
<dbReference type="RefSeq" id="WP_128250269.1">
    <property type="nucleotide sequence ID" value="NZ_CP034951.1"/>
</dbReference>
<comment type="similarity">
    <text evidence="2 8">Belongs to the pantothenate synthetase family.</text>
</comment>
<comment type="catalytic activity">
    <reaction evidence="7 8">
        <text>(R)-pantoate + beta-alanine + ATP = (R)-pantothenate + AMP + diphosphate + H(+)</text>
        <dbReference type="Rhea" id="RHEA:10912"/>
        <dbReference type="ChEBI" id="CHEBI:15378"/>
        <dbReference type="ChEBI" id="CHEBI:15980"/>
        <dbReference type="ChEBI" id="CHEBI:29032"/>
        <dbReference type="ChEBI" id="CHEBI:30616"/>
        <dbReference type="ChEBI" id="CHEBI:33019"/>
        <dbReference type="ChEBI" id="CHEBI:57966"/>
        <dbReference type="ChEBI" id="CHEBI:456215"/>
        <dbReference type="EC" id="6.3.2.1"/>
    </reaction>
</comment>
<dbReference type="PANTHER" id="PTHR21299:SF1">
    <property type="entry name" value="PANTOATE--BETA-ALANINE LIGASE"/>
    <property type="match status" value="1"/>
</dbReference>
<protein>
    <recommendedName>
        <fullName evidence="8">Pantothenate synthetase</fullName>
        <shortName evidence="8">PS</shortName>
        <ecNumber evidence="8">6.3.2.1</ecNumber>
    </recommendedName>
    <alternativeName>
        <fullName evidence="8">Pantoate--beta-alanine ligase</fullName>
    </alternativeName>
    <alternativeName>
        <fullName evidence="8">Pantoate-activating enzyme</fullName>
    </alternativeName>
</protein>
<dbReference type="EMBL" id="CP034951">
    <property type="protein sequence ID" value="QAA81888.1"/>
    <property type="molecule type" value="Genomic_DNA"/>
</dbReference>
<dbReference type="GO" id="GO:0015940">
    <property type="term" value="P:pantothenate biosynthetic process"/>
    <property type="evidence" value="ECO:0007669"/>
    <property type="project" value="UniProtKB-UniRule"/>
</dbReference>
<comment type="miscellaneous">
    <text evidence="8">The reaction proceeds by a bi uni uni bi ping pong mechanism.</text>
</comment>
<sequence>MVIYTTKETLIKALSERRKKNGQKNKINKIGFVPTMGALHPGHLSLVEKALKENDIVVISIFVNPTQFNNITDLEKYPRNTEKDLSLLNGVNDDLVVYLPQISDIYGDHAVSIHYDFEGLENEMEGKHRKGHFDGVGTVLTKFFEIINPDRAYFGEKDFQQLQIVRKLVQIESIPVEIIGCSIMREENGLAMSSRNERLSPKQKEGATIIFKTLSEVREKFDTHSIEELEKLVVERFLRDPNIELEYFEIVNEKNLKPLKQKKNDINYRAFIAAFLGDVRLIDNMSLN</sequence>
<evidence type="ECO:0000313" key="10">
    <source>
        <dbReference type="Proteomes" id="UP000285517"/>
    </source>
</evidence>
<comment type="subcellular location">
    <subcellularLocation>
        <location evidence="8">Cytoplasm</location>
    </subcellularLocation>
</comment>
<feature type="binding site" evidence="8">
    <location>
        <begin position="155"/>
        <end position="158"/>
    </location>
    <ligand>
        <name>ATP</name>
        <dbReference type="ChEBI" id="CHEBI:30616"/>
    </ligand>
</feature>
<dbReference type="Proteomes" id="UP000285517">
    <property type="component" value="Chromosome"/>
</dbReference>
<evidence type="ECO:0000256" key="7">
    <source>
        <dbReference type="ARBA" id="ARBA00048258"/>
    </source>
</evidence>
<gene>
    <name evidence="8" type="primary">panC</name>
    <name evidence="9" type="ORF">EI546_09205</name>
</gene>
<dbReference type="OrthoDB" id="9773087at2"/>
<dbReference type="Gene3D" id="3.30.1300.10">
    <property type="entry name" value="Pantoate-beta-alanine ligase, C-terminal domain"/>
    <property type="match status" value="1"/>
</dbReference>
<keyword evidence="3 8" id="KW-0436">Ligase</keyword>
<feature type="binding site" evidence="8">
    <location>
        <begin position="192"/>
        <end position="195"/>
    </location>
    <ligand>
        <name>ATP</name>
        <dbReference type="ChEBI" id="CHEBI:30616"/>
    </ligand>
</feature>
<dbReference type="GO" id="GO:0004592">
    <property type="term" value="F:pantoate-beta-alanine ligase activity"/>
    <property type="evidence" value="ECO:0007669"/>
    <property type="project" value="UniProtKB-UniRule"/>
</dbReference>
<dbReference type="NCBIfam" id="TIGR00125">
    <property type="entry name" value="cyt_tran_rel"/>
    <property type="match status" value="1"/>
</dbReference>
<name>A0A410G3L8_9FLAO</name>
<keyword evidence="8" id="KW-0963">Cytoplasm</keyword>
<keyword evidence="10" id="KW-1185">Reference proteome</keyword>
<dbReference type="Pfam" id="PF02569">
    <property type="entry name" value="Pantoate_ligase"/>
    <property type="match status" value="1"/>
</dbReference>
<feature type="binding site" evidence="8">
    <location>
        <position position="67"/>
    </location>
    <ligand>
        <name>(R)-pantoate</name>
        <dbReference type="ChEBI" id="CHEBI:15980"/>
    </ligand>
</feature>
<reference evidence="9 10" key="1">
    <citation type="submission" date="2019-01" db="EMBL/GenBank/DDBJ databases">
        <title>Complete genome sequencing of Aequorivita sp. H23M31.</title>
        <authorList>
            <person name="Bae J.-W."/>
        </authorList>
    </citation>
    <scope>NUCLEOTIDE SEQUENCE [LARGE SCALE GENOMIC DNA]</scope>
    <source>
        <strain evidence="9 10">H23M31</strain>
    </source>
</reference>
<dbReference type="EC" id="6.3.2.1" evidence="8"/>
<dbReference type="KEGG" id="aev:EI546_09205"/>
<comment type="subunit">
    <text evidence="8">Homodimer.</text>
</comment>
<dbReference type="NCBIfam" id="TIGR00018">
    <property type="entry name" value="panC"/>
    <property type="match status" value="1"/>
</dbReference>
<evidence type="ECO:0000256" key="4">
    <source>
        <dbReference type="ARBA" id="ARBA00022655"/>
    </source>
</evidence>
<keyword evidence="4 8" id="KW-0566">Pantothenate biosynthesis</keyword>
<organism evidence="9 10">
    <name type="scientific">Aequorivita ciconiae</name>
    <dbReference type="NCBI Taxonomy" id="2494375"/>
    <lineage>
        <taxon>Bacteria</taxon>
        <taxon>Pseudomonadati</taxon>
        <taxon>Bacteroidota</taxon>
        <taxon>Flavobacteriia</taxon>
        <taxon>Flavobacteriales</taxon>
        <taxon>Flavobacteriaceae</taxon>
        <taxon>Aequorivita</taxon>
    </lineage>
</organism>
<evidence type="ECO:0000256" key="5">
    <source>
        <dbReference type="ARBA" id="ARBA00022741"/>
    </source>
</evidence>
<dbReference type="InterPro" id="IPR003721">
    <property type="entry name" value="Pantoate_ligase"/>
</dbReference>
<evidence type="ECO:0000256" key="2">
    <source>
        <dbReference type="ARBA" id="ARBA00009256"/>
    </source>
</evidence>
<comment type="pathway">
    <text evidence="1 8">Cofactor biosynthesis; (R)-pantothenate biosynthesis; (R)-pantothenate from (R)-pantoate and beta-alanine: step 1/1.</text>
</comment>
<dbReference type="InterPro" id="IPR042176">
    <property type="entry name" value="Pantoate_ligase_C"/>
</dbReference>
<keyword evidence="5 8" id="KW-0547">Nucleotide-binding</keyword>
<comment type="function">
    <text evidence="8">Catalyzes the condensation of pantoate with beta-alanine in an ATP-dependent reaction via a pantoyl-adenylate intermediate.</text>
</comment>
<evidence type="ECO:0000256" key="3">
    <source>
        <dbReference type="ARBA" id="ARBA00022598"/>
    </source>
</evidence>
<accession>A0A410G3L8</accession>
<dbReference type="Gene3D" id="3.40.50.620">
    <property type="entry name" value="HUPs"/>
    <property type="match status" value="1"/>
</dbReference>
<comment type="caution">
    <text evidence="8">Lacks conserved residue(s) required for the propagation of feature annotation.</text>
</comment>
<dbReference type="InterPro" id="IPR014729">
    <property type="entry name" value="Rossmann-like_a/b/a_fold"/>
</dbReference>
<evidence type="ECO:0000256" key="6">
    <source>
        <dbReference type="ARBA" id="ARBA00022840"/>
    </source>
</evidence>
<evidence type="ECO:0000256" key="8">
    <source>
        <dbReference type="HAMAP-Rule" id="MF_00158"/>
    </source>
</evidence>
<evidence type="ECO:0000256" key="1">
    <source>
        <dbReference type="ARBA" id="ARBA00004990"/>
    </source>
</evidence>
<dbReference type="GO" id="GO:0005829">
    <property type="term" value="C:cytosol"/>
    <property type="evidence" value="ECO:0007669"/>
    <property type="project" value="TreeGrafter"/>
</dbReference>
<feature type="active site" description="Proton donor" evidence="8">
    <location>
        <position position="43"/>
    </location>
</feature>
<feature type="binding site" evidence="8">
    <location>
        <begin position="36"/>
        <end position="43"/>
    </location>
    <ligand>
        <name>ATP</name>
        <dbReference type="ChEBI" id="CHEBI:30616"/>
    </ligand>
</feature>
<evidence type="ECO:0000313" key="9">
    <source>
        <dbReference type="EMBL" id="QAA81888.1"/>
    </source>
</evidence>